<organism evidence="2 3">
    <name type="scientific">Brachyspira catarrhinii</name>
    <dbReference type="NCBI Taxonomy" id="2528966"/>
    <lineage>
        <taxon>Bacteria</taxon>
        <taxon>Pseudomonadati</taxon>
        <taxon>Spirochaetota</taxon>
        <taxon>Spirochaetia</taxon>
        <taxon>Brachyspirales</taxon>
        <taxon>Brachyspiraceae</taxon>
        <taxon>Brachyspira</taxon>
    </lineage>
</organism>
<evidence type="ECO:0000313" key="3">
    <source>
        <dbReference type="Proteomes" id="UP000310168"/>
    </source>
</evidence>
<feature type="signal peptide" evidence="1">
    <location>
        <begin position="1"/>
        <end position="23"/>
    </location>
</feature>
<sequence>MKNIKTILIAVLSFMLLFSVSCKNEDKTGGGDGGSDFDLNDIYTTSGDAATYFTGSYTFKGTLTRNSFSGISEEEANSGTLPTNLEITVTINANKITVLSEFAQSLISSAQLNNGYDGISADSKFNAGGESKTENMHNKEYIAITQLLKNNTFGYVSVTTSEAVDKITAITVRYQFGSIQGPNNFKATYMGDLAKQ</sequence>
<dbReference type="PROSITE" id="PS51257">
    <property type="entry name" value="PROKAR_LIPOPROTEIN"/>
    <property type="match status" value="1"/>
</dbReference>
<dbReference type="Proteomes" id="UP000310168">
    <property type="component" value="Unassembled WGS sequence"/>
</dbReference>
<protein>
    <submittedName>
        <fullName evidence="2">Uncharacterized protein</fullName>
    </submittedName>
</protein>
<evidence type="ECO:0000313" key="2">
    <source>
        <dbReference type="EMBL" id="TKZ35524.1"/>
    </source>
</evidence>
<proteinExistence type="predicted"/>
<feature type="chain" id="PRO_5047075292" evidence="1">
    <location>
        <begin position="24"/>
        <end position="196"/>
    </location>
</feature>
<accession>A0ABY2TRW5</accession>
<name>A0ABY2TRW5_9SPIR</name>
<comment type="caution">
    <text evidence="2">The sequence shown here is derived from an EMBL/GenBank/DDBJ whole genome shotgun (WGS) entry which is preliminary data.</text>
</comment>
<dbReference type="RefSeq" id="WP_137997985.1">
    <property type="nucleotide sequence ID" value="NZ_SJDU01000088.1"/>
</dbReference>
<gene>
    <name evidence="2" type="ORF">EZH24_04805</name>
</gene>
<dbReference type="EMBL" id="SJDU01000088">
    <property type="protein sequence ID" value="TKZ35524.1"/>
    <property type="molecule type" value="Genomic_DNA"/>
</dbReference>
<reference evidence="2 3" key="1">
    <citation type="journal article" date="2019" name="Anaerobe">
        <title>Brachyspira catarrhinii sp. nov., an anaerobic intestinal spirochaete isolated from vervet monkeys may have been misidentified as Brachyspira aalborgi in previous studies.</title>
        <authorList>
            <person name="Phillips N.D."/>
            <person name="La T."/>
            <person name="Hampson D.J."/>
        </authorList>
    </citation>
    <scope>NUCLEOTIDE SEQUENCE [LARGE SCALE GENOMIC DNA]</scope>
    <source>
        <strain evidence="2 3">Z12</strain>
    </source>
</reference>
<keyword evidence="3" id="KW-1185">Reference proteome</keyword>
<evidence type="ECO:0000256" key="1">
    <source>
        <dbReference type="SAM" id="SignalP"/>
    </source>
</evidence>
<keyword evidence="1" id="KW-0732">Signal</keyword>